<dbReference type="GO" id="GO:0006032">
    <property type="term" value="P:chitin catabolic process"/>
    <property type="evidence" value="ECO:0007669"/>
    <property type="project" value="TreeGrafter"/>
</dbReference>
<evidence type="ECO:0000313" key="6">
    <source>
        <dbReference type="Proteomes" id="UP000682892"/>
    </source>
</evidence>
<evidence type="ECO:0000259" key="4">
    <source>
        <dbReference type="PROSITE" id="PS51910"/>
    </source>
</evidence>
<feature type="region of interest" description="Disordered" evidence="2">
    <location>
        <begin position="263"/>
        <end position="290"/>
    </location>
</feature>
<evidence type="ECO:0000256" key="2">
    <source>
        <dbReference type="SAM" id="MobiDB-lite"/>
    </source>
</evidence>
<dbReference type="SMR" id="Q16UY7"/>
<dbReference type="PROSITE" id="PS51910">
    <property type="entry name" value="GH18_2"/>
    <property type="match status" value="1"/>
</dbReference>
<dbReference type="STRING" id="7159.Q16UY7"/>
<feature type="signal peptide" evidence="3">
    <location>
        <begin position="1"/>
        <end position="25"/>
    </location>
</feature>
<evidence type="ECO:0000256" key="3">
    <source>
        <dbReference type="SAM" id="SignalP"/>
    </source>
</evidence>
<dbReference type="InterPro" id="IPR050314">
    <property type="entry name" value="Glycosyl_Hydrlase_18"/>
</dbReference>
<keyword evidence="1 3" id="KW-0732">Signal</keyword>
<dbReference type="Gene3D" id="3.20.20.80">
    <property type="entry name" value="Glycosidases"/>
    <property type="match status" value="1"/>
</dbReference>
<dbReference type="GO" id="GO:0005975">
    <property type="term" value="P:carbohydrate metabolic process"/>
    <property type="evidence" value="ECO:0007669"/>
    <property type="project" value="InterPro"/>
</dbReference>
<organism evidence="5 6">
    <name type="scientific">Aedes aegypti</name>
    <name type="common">Yellowfever mosquito</name>
    <name type="synonym">Culex aegypti</name>
    <dbReference type="NCBI Taxonomy" id="7159"/>
    <lineage>
        <taxon>Eukaryota</taxon>
        <taxon>Metazoa</taxon>
        <taxon>Ecdysozoa</taxon>
        <taxon>Arthropoda</taxon>
        <taxon>Hexapoda</taxon>
        <taxon>Insecta</taxon>
        <taxon>Pterygota</taxon>
        <taxon>Neoptera</taxon>
        <taxon>Endopterygota</taxon>
        <taxon>Diptera</taxon>
        <taxon>Nematocera</taxon>
        <taxon>Culicoidea</taxon>
        <taxon>Culicidae</taxon>
        <taxon>Culicinae</taxon>
        <taxon>Aedini</taxon>
        <taxon>Aedes</taxon>
        <taxon>Stegomyia</taxon>
    </lineage>
</organism>
<reference evidence="5" key="3">
    <citation type="submission" date="2012-09" db="EMBL/GenBank/DDBJ databases">
        <authorList>
            <consortium name="VectorBase"/>
        </authorList>
    </citation>
    <scope>NUCLEOTIDE SEQUENCE</scope>
    <source>
        <strain evidence="5">Liverpool</strain>
    </source>
</reference>
<dbReference type="Pfam" id="PF00704">
    <property type="entry name" value="Glyco_hydro_18"/>
    <property type="match status" value="1"/>
</dbReference>
<dbReference type="PANTHER" id="PTHR11177:SF399">
    <property type="entry name" value="CHITINASE 6, ISOFORM C"/>
    <property type="match status" value="1"/>
</dbReference>
<dbReference type="CDD" id="cd00598">
    <property type="entry name" value="GH18_chitinase-like"/>
    <property type="match status" value="1"/>
</dbReference>
<dbReference type="InterPro" id="IPR001223">
    <property type="entry name" value="Glyco_hydro18_cat"/>
</dbReference>
<dbReference type="PhylomeDB" id="Q16UY7"/>
<feature type="compositionally biased region" description="Polar residues" evidence="2">
    <location>
        <begin position="277"/>
        <end position="286"/>
    </location>
</feature>
<proteinExistence type="predicted"/>
<dbReference type="VEuPathDB" id="VectorBase:AAEL018184"/>
<evidence type="ECO:0000313" key="5">
    <source>
        <dbReference type="EMBL" id="EAT38348.1"/>
    </source>
</evidence>
<reference evidence="5" key="2">
    <citation type="journal article" date="2007" name="Science">
        <title>Genome sequence of Aedes aegypti, a major arbovirus vector.</title>
        <authorList>
            <person name="Nene V."/>
            <person name="Wortman J.R."/>
            <person name="Lawson D."/>
            <person name="Haas B."/>
            <person name="Kodira C."/>
            <person name="Tu Z.J."/>
            <person name="Loftus B."/>
            <person name="Xi Z."/>
            <person name="Megy K."/>
            <person name="Grabherr M."/>
            <person name="Ren Q."/>
            <person name="Zdobnov E.M."/>
            <person name="Lobo N.F."/>
            <person name="Campbell K.S."/>
            <person name="Brown S.E."/>
            <person name="Bonaldo M.F."/>
            <person name="Zhu J."/>
            <person name="Sinkins S.P."/>
            <person name="Hogenkamp D.G."/>
            <person name="Amedeo P."/>
            <person name="Arensburger P."/>
            <person name="Atkinson P.W."/>
            <person name="Bidwell S."/>
            <person name="Biedler J."/>
            <person name="Birney E."/>
            <person name="Bruggner R.V."/>
            <person name="Costas J."/>
            <person name="Coy M.R."/>
            <person name="Crabtree J."/>
            <person name="Crawford M."/>
            <person name="Debruyn B."/>
            <person name="Decaprio D."/>
            <person name="Eiglmeier K."/>
            <person name="Eisenstadt E."/>
            <person name="El-Dorry H."/>
            <person name="Gelbart W.M."/>
            <person name="Gomes S.L."/>
            <person name="Hammond M."/>
            <person name="Hannick L.I."/>
            <person name="Hogan J.R."/>
            <person name="Holmes M.H."/>
            <person name="Jaffe D."/>
            <person name="Johnston J.S."/>
            <person name="Kennedy R.C."/>
            <person name="Koo H."/>
            <person name="Kravitz S."/>
            <person name="Kriventseva E.V."/>
            <person name="Kulp D."/>
            <person name="Labutti K."/>
            <person name="Lee E."/>
            <person name="Li S."/>
            <person name="Lovin D.D."/>
            <person name="Mao C."/>
            <person name="Mauceli E."/>
            <person name="Menck C.F."/>
            <person name="Miller J.R."/>
            <person name="Montgomery P."/>
            <person name="Mori A."/>
            <person name="Nascimento A.L."/>
            <person name="Naveira H.F."/>
            <person name="Nusbaum C."/>
            <person name="O'leary S."/>
            <person name="Orvis J."/>
            <person name="Pertea M."/>
            <person name="Quesneville H."/>
            <person name="Reidenbach K.R."/>
            <person name="Rogers Y.H."/>
            <person name="Roth C.W."/>
            <person name="Schneider J.R."/>
            <person name="Schatz M."/>
            <person name="Shumway M."/>
            <person name="Stanke M."/>
            <person name="Stinson E.O."/>
            <person name="Tubio J.M."/>
            <person name="Vanzee J.P."/>
            <person name="Verjovski-Almeida S."/>
            <person name="Werner D."/>
            <person name="White O."/>
            <person name="Wyder S."/>
            <person name="Zeng Q."/>
            <person name="Zhao Q."/>
            <person name="Zhao Y."/>
            <person name="Hill C.A."/>
            <person name="Raikhel A.S."/>
            <person name="Soares M.B."/>
            <person name="Knudson D.L."/>
            <person name="Lee N.H."/>
            <person name="Galagan J."/>
            <person name="Salzberg S.L."/>
            <person name="Paulsen I.T."/>
            <person name="Dimopoulos G."/>
            <person name="Collins F.H."/>
            <person name="Birren B."/>
            <person name="Fraser-Liggett C.M."/>
            <person name="Severson D.W."/>
        </authorList>
    </citation>
    <scope>NUCLEOTIDE SEQUENCE [LARGE SCALE GENOMIC DNA]</scope>
    <source>
        <strain evidence="5">Liverpool</strain>
    </source>
</reference>
<reference evidence="5" key="1">
    <citation type="submission" date="2005-10" db="EMBL/GenBank/DDBJ databases">
        <authorList>
            <person name="Loftus B.J."/>
            <person name="Nene V.M."/>
            <person name="Hannick L.I."/>
            <person name="Bidwell S."/>
            <person name="Haas B."/>
            <person name="Amedeo P."/>
            <person name="Orvis J."/>
            <person name="Wortman J.R."/>
            <person name="White O.R."/>
            <person name="Salzberg S."/>
            <person name="Shumway M."/>
            <person name="Koo H."/>
            <person name="Zhao Y."/>
            <person name="Holmes M."/>
            <person name="Miller J."/>
            <person name="Schatz M."/>
            <person name="Pop M."/>
            <person name="Pai G."/>
            <person name="Utterback T."/>
            <person name="Rogers Y.-H."/>
            <person name="Kravitz S."/>
            <person name="Fraser C.M."/>
        </authorList>
    </citation>
    <scope>NUCLEOTIDE SEQUENCE</scope>
    <source>
        <strain evidence="5">Liverpool</strain>
    </source>
</reference>
<dbReference type="Proteomes" id="UP000682892">
    <property type="component" value="Unassembled WGS sequence"/>
</dbReference>
<dbReference type="AlphaFoldDB" id="Q16UY7"/>
<name>Q16UY7_AEDAE</name>
<dbReference type="GO" id="GO:0004568">
    <property type="term" value="F:chitinase activity"/>
    <property type="evidence" value="ECO:0007669"/>
    <property type="project" value="TreeGrafter"/>
</dbReference>
<accession>Q16UY7</accession>
<dbReference type="GO" id="GO:0008061">
    <property type="term" value="F:chitin binding"/>
    <property type="evidence" value="ECO:0007669"/>
    <property type="project" value="InterPro"/>
</dbReference>
<dbReference type="SUPFAM" id="SSF51445">
    <property type="entry name" value="(Trans)glycosidases"/>
    <property type="match status" value="1"/>
</dbReference>
<dbReference type="SMART" id="SM00636">
    <property type="entry name" value="Glyco_18"/>
    <property type="match status" value="1"/>
</dbReference>
<feature type="domain" description="GH18" evidence="4">
    <location>
        <begin position="19"/>
        <end position="294"/>
    </location>
</feature>
<dbReference type="PANTHER" id="PTHR11177">
    <property type="entry name" value="CHITINASE"/>
    <property type="match status" value="1"/>
</dbReference>
<feature type="chain" id="PRO_5004185426" evidence="3">
    <location>
        <begin position="26"/>
        <end position="294"/>
    </location>
</feature>
<dbReference type="InterPro" id="IPR011583">
    <property type="entry name" value="Chitinase_II/V-like_cat"/>
</dbReference>
<evidence type="ECO:0000256" key="1">
    <source>
        <dbReference type="ARBA" id="ARBA00022729"/>
    </source>
</evidence>
<gene>
    <name evidence="5" type="ORF">AaeL_AAEL009758</name>
</gene>
<feature type="compositionally biased region" description="Basic residues" evidence="2">
    <location>
        <begin position="263"/>
        <end position="272"/>
    </location>
</feature>
<sequence>MQRFRAWLYLRMAVMGLLCISACEATSPEPKLFLTVKSASLPTLNLPEVDSAYLIVTDLMISPEGQPLPFLSGELDRSYFKRLQQERPGVQFLASFGGTAVPAELFAHLAEDDGRLLMFVQQLVQFATETGFNGLDISWMYPTQADNVSYSLLLKQLRTACDKESLILTVTVPSNPAVIGKNYPVAKIAESAHYVILSTNEFRKLKKTSLIAPLYSINAGSSNSVVKTCNEKKNMNTQTVAWVSKKERCLKGGTAKAKLARRRLRSTRRGRSRLVVGSNQTTNPASTPAWVRLA</sequence>
<protein>
    <submittedName>
        <fullName evidence="5">AAEL009758-PA</fullName>
    </submittedName>
</protein>
<dbReference type="GO" id="GO:0005576">
    <property type="term" value="C:extracellular region"/>
    <property type="evidence" value="ECO:0007669"/>
    <property type="project" value="TreeGrafter"/>
</dbReference>
<dbReference type="InterPro" id="IPR017853">
    <property type="entry name" value="GH"/>
</dbReference>
<dbReference type="EMBL" id="CH477609">
    <property type="protein sequence ID" value="EAT38348.1"/>
    <property type="molecule type" value="Genomic_DNA"/>
</dbReference>